<organism evidence="1">
    <name type="scientific">viral metagenome</name>
    <dbReference type="NCBI Taxonomy" id="1070528"/>
    <lineage>
        <taxon>unclassified sequences</taxon>
        <taxon>metagenomes</taxon>
        <taxon>organismal metagenomes</taxon>
    </lineage>
</organism>
<evidence type="ECO:0000313" key="1">
    <source>
        <dbReference type="EMBL" id="QHT73989.1"/>
    </source>
</evidence>
<dbReference type="EMBL" id="MN739835">
    <property type="protein sequence ID" value="QHT73989.1"/>
    <property type="molecule type" value="Genomic_DNA"/>
</dbReference>
<reference evidence="1" key="1">
    <citation type="journal article" date="2020" name="Nature">
        <title>Giant virus diversity and host interactions through global metagenomics.</title>
        <authorList>
            <person name="Schulz F."/>
            <person name="Roux S."/>
            <person name="Paez-Espino D."/>
            <person name="Jungbluth S."/>
            <person name="Walsh D.A."/>
            <person name="Denef V.J."/>
            <person name="McMahon K.D."/>
            <person name="Konstantinidis K.T."/>
            <person name="Eloe-Fadrosh E.A."/>
            <person name="Kyrpides N.C."/>
            <person name="Woyke T."/>
        </authorList>
    </citation>
    <scope>NUCLEOTIDE SEQUENCE</scope>
    <source>
        <strain evidence="1">GVMAG-M-3300023179-4</strain>
    </source>
</reference>
<protein>
    <submittedName>
        <fullName evidence="1">Uncharacterized protein</fullName>
    </submittedName>
</protein>
<dbReference type="AlphaFoldDB" id="A0A6C0H0M2"/>
<accession>A0A6C0H0M2</accession>
<name>A0A6C0H0M2_9ZZZZ</name>
<proteinExistence type="predicted"/>
<sequence>MGLSYKNILQKNITNYEYELNSENNNINNNVIAIIINYIKNLNNINPIEIIDGENLIGGPIKHRFAKVQRIFSNYNDKSKIVILVVKKSGGTRRFKNYTGIDVPDHFIFISLHGDNKTCPDDAFILELANKYNNSIIISDDEYINRENFNYGNLEIGTKLTSNINIENRYIPDIHYINKLNQNYIIKKIRNNYKN</sequence>